<keyword evidence="2" id="KW-0479">Metal-binding</keyword>
<dbReference type="PROSITE" id="PS50089">
    <property type="entry name" value="ZF_RING_2"/>
    <property type="match status" value="1"/>
</dbReference>
<dbReference type="InterPro" id="IPR036420">
    <property type="entry name" value="BRCT_dom_sf"/>
</dbReference>
<keyword evidence="8" id="KW-0539">Nucleus</keyword>
<accession>A0ABY8UAU7</accession>
<dbReference type="InterPro" id="IPR013083">
    <property type="entry name" value="Znf_RING/FYVE/PHD"/>
</dbReference>
<dbReference type="Gene3D" id="3.30.40.10">
    <property type="entry name" value="Zinc/RING finger domain, C3HC4 (zinc finger)"/>
    <property type="match status" value="1"/>
</dbReference>
<dbReference type="PROSITE" id="PS00518">
    <property type="entry name" value="ZF_RING_1"/>
    <property type="match status" value="1"/>
</dbReference>
<dbReference type="InterPro" id="IPR001357">
    <property type="entry name" value="BRCT_dom"/>
</dbReference>
<dbReference type="Gene3D" id="3.40.50.10190">
    <property type="entry name" value="BRCT domain"/>
    <property type="match status" value="2"/>
</dbReference>
<keyword evidence="5 9" id="KW-0863">Zinc-finger</keyword>
<evidence type="ECO:0000256" key="3">
    <source>
        <dbReference type="ARBA" id="ARBA00022737"/>
    </source>
</evidence>
<evidence type="ECO:0000256" key="5">
    <source>
        <dbReference type="ARBA" id="ARBA00022771"/>
    </source>
</evidence>
<dbReference type="SUPFAM" id="SSF57850">
    <property type="entry name" value="RING/U-box"/>
    <property type="match status" value="1"/>
</dbReference>
<evidence type="ECO:0000256" key="7">
    <source>
        <dbReference type="ARBA" id="ARBA00023204"/>
    </source>
</evidence>
<sequence length="308" mass="32511">MASEAIESALYALGKELTCSICLSIMHQPCARLACCHYFCRECIQQSLRVKAACPICKSAAHRRDVFEDAKLDRIIALYGHLEAALGQQLLCSQLPDAAVELTAVLQQQQQQQQLAQKPAQQQAGSSKSGQQQQEQQGGCRIADSWSSAVTHVVCATNEKREARRTLKYMQGILSGCWVVSSSWGILSGCWVVSSSWVSACLDTLAAAKPSSPSAAADTAAAAAAALVAEAPHEVLGDSSGGAGGPGRGRARAVEGAPALLQGQQVFVAGSGSAKESCAQLNVHILLCTFLCIYWIVLLHLNPPAHQG</sequence>
<proteinExistence type="predicted"/>
<dbReference type="SUPFAM" id="SSF52113">
    <property type="entry name" value="BRCT domain"/>
    <property type="match status" value="1"/>
</dbReference>
<evidence type="ECO:0000313" key="13">
    <source>
        <dbReference type="Proteomes" id="UP001244341"/>
    </source>
</evidence>
<evidence type="ECO:0000256" key="1">
    <source>
        <dbReference type="ARBA" id="ARBA00004123"/>
    </source>
</evidence>
<evidence type="ECO:0000256" key="4">
    <source>
        <dbReference type="ARBA" id="ARBA00022763"/>
    </source>
</evidence>
<dbReference type="InterPro" id="IPR001841">
    <property type="entry name" value="Znf_RING"/>
</dbReference>
<gene>
    <name evidence="12" type="ORF">OEZ85_014330</name>
</gene>
<keyword evidence="13" id="KW-1185">Reference proteome</keyword>
<dbReference type="Proteomes" id="UP001244341">
    <property type="component" value="Chromosome 8b"/>
</dbReference>
<dbReference type="EMBL" id="CP126215">
    <property type="protein sequence ID" value="WIA17492.1"/>
    <property type="molecule type" value="Genomic_DNA"/>
</dbReference>
<evidence type="ECO:0000256" key="2">
    <source>
        <dbReference type="ARBA" id="ARBA00022723"/>
    </source>
</evidence>
<keyword evidence="4" id="KW-0227">DNA damage</keyword>
<organism evidence="12 13">
    <name type="scientific">Tetradesmus obliquus</name>
    <name type="common">Green alga</name>
    <name type="synonym">Acutodesmus obliquus</name>
    <dbReference type="NCBI Taxonomy" id="3088"/>
    <lineage>
        <taxon>Eukaryota</taxon>
        <taxon>Viridiplantae</taxon>
        <taxon>Chlorophyta</taxon>
        <taxon>core chlorophytes</taxon>
        <taxon>Chlorophyceae</taxon>
        <taxon>CS clade</taxon>
        <taxon>Sphaeropleales</taxon>
        <taxon>Scenedesmaceae</taxon>
        <taxon>Tetradesmus</taxon>
    </lineage>
</organism>
<dbReference type="Pfam" id="PF13639">
    <property type="entry name" value="zf-RING_2"/>
    <property type="match status" value="1"/>
</dbReference>
<protein>
    <recommendedName>
        <fullName evidence="14">RING-type domain-containing protein</fullName>
    </recommendedName>
</protein>
<feature type="domain" description="BRCT" evidence="11">
    <location>
        <begin position="139"/>
        <end position="202"/>
    </location>
</feature>
<keyword evidence="7" id="KW-0234">DNA repair</keyword>
<keyword evidence="3" id="KW-0677">Repeat</keyword>
<dbReference type="SMART" id="SM00184">
    <property type="entry name" value="RING"/>
    <property type="match status" value="1"/>
</dbReference>
<dbReference type="InterPro" id="IPR017907">
    <property type="entry name" value="Znf_RING_CS"/>
</dbReference>
<evidence type="ECO:0008006" key="14">
    <source>
        <dbReference type="Google" id="ProtNLM"/>
    </source>
</evidence>
<evidence type="ECO:0000313" key="12">
    <source>
        <dbReference type="EMBL" id="WIA17492.1"/>
    </source>
</evidence>
<name>A0ABY8UAU7_TETOB</name>
<dbReference type="PANTHER" id="PTHR13763:SF0">
    <property type="entry name" value="BREAST CANCER TYPE 1 SUSCEPTIBILITY PROTEIN"/>
    <property type="match status" value="1"/>
</dbReference>
<dbReference type="PROSITE" id="PS50172">
    <property type="entry name" value="BRCT"/>
    <property type="match status" value="1"/>
</dbReference>
<dbReference type="PANTHER" id="PTHR13763">
    <property type="entry name" value="BREAST CANCER TYPE 1 SUSCEPTIBILITY PROTEIN BRCA1"/>
    <property type="match status" value="1"/>
</dbReference>
<evidence type="ECO:0000259" key="10">
    <source>
        <dbReference type="PROSITE" id="PS50089"/>
    </source>
</evidence>
<evidence type="ECO:0000259" key="11">
    <source>
        <dbReference type="PROSITE" id="PS50172"/>
    </source>
</evidence>
<reference evidence="12 13" key="1">
    <citation type="submission" date="2023-05" db="EMBL/GenBank/DDBJ databases">
        <title>A 100% complete, gapless, phased diploid assembly of the Scenedesmus obliquus UTEX 3031 genome.</title>
        <authorList>
            <person name="Biondi T.C."/>
            <person name="Hanschen E.R."/>
            <person name="Kwon T."/>
            <person name="Eng W."/>
            <person name="Kruse C.P.S."/>
            <person name="Koehler S.I."/>
            <person name="Kunde Y."/>
            <person name="Gleasner C.D."/>
            <person name="You Mak K.T."/>
            <person name="Polle J."/>
            <person name="Hovde B.T."/>
            <person name="Starkenburg S.R."/>
        </authorList>
    </citation>
    <scope>NUCLEOTIDE SEQUENCE [LARGE SCALE GENOMIC DNA]</scope>
    <source>
        <strain evidence="12 13">DOE0152z</strain>
    </source>
</reference>
<feature type="domain" description="RING-type" evidence="10">
    <location>
        <begin position="19"/>
        <end position="58"/>
    </location>
</feature>
<evidence type="ECO:0000256" key="6">
    <source>
        <dbReference type="ARBA" id="ARBA00022833"/>
    </source>
</evidence>
<evidence type="ECO:0000256" key="8">
    <source>
        <dbReference type="ARBA" id="ARBA00023242"/>
    </source>
</evidence>
<comment type="subcellular location">
    <subcellularLocation>
        <location evidence="1">Nucleus</location>
    </subcellularLocation>
</comment>
<dbReference type="Pfam" id="PF00533">
    <property type="entry name" value="BRCT"/>
    <property type="match status" value="1"/>
</dbReference>
<dbReference type="InterPro" id="IPR031099">
    <property type="entry name" value="BRCA1-associated"/>
</dbReference>
<evidence type="ECO:0000256" key="9">
    <source>
        <dbReference type="PROSITE-ProRule" id="PRU00175"/>
    </source>
</evidence>
<keyword evidence="6" id="KW-0862">Zinc</keyword>